<feature type="compositionally biased region" description="Basic and acidic residues" evidence="1">
    <location>
        <begin position="11"/>
        <end position="21"/>
    </location>
</feature>
<feature type="region of interest" description="Disordered" evidence="1">
    <location>
        <begin position="1"/>
        <end position="98"/>
    </location>
</feature>
<proteinExistence type="predicted"/>
<reference evidence="2" key="1">
    <citation type="journal article" date="2020" name="Stud. Mycol.">
        <title>101 Dothideomycetes genomes: a test case for predicting lifestyles and emergence of pathogens.</title>
        <authorList>
            <person name="Haridas S."/>
            <person name="Albert R."/>
            <person name="Binder M."/>
            <person name="Bloem J."/>
            <person name="Labutti K."/>
            <person name="Salamov A."/>
            <person name="Andreopoulos B."/>
            <person name="Baker S."/>
            <person name="Barry K."/>
            <person name="Bills G."/>
            <person name="Bluhm B."/>
            <person name="Cannon C."/>
            <person name="Castanera R."/>
            <person name="Culley D."/>
            <person name="Daum C."/>
            <person name="Ezra D."/>
            <person name="Gonzalez J."/>
            <person name="Henrissat B."/>
            <person name="Kuo A."/>
            <person name="Liang C."/>
            <person name="Lipzen A."/>
            <person name="Lutzoni F."/>
            <person name="Magnuson J."/>
            <person name="Mondo S."/>
            <person name="Nolan M."/>
            <person name="Ohm R."/>
            <person name="Pangilinan J."/>
            <person name="Park H.-J."/>
            <person name="Ramirez L."/>
            <person name="Alfaro M."/>
            <person name="Sun H."/>
            <person name="Tritt A."/>
            <person name="Yoshinaga Y."/>
            <person name="Zwiers L.-H."/>
            <person name="Turgeon B."/>
            <person name="Goodwin S."/>
            <person name="Spatafora J."/>
            <person name="Crous P."/>
            <person name="Grigoriev I."/>
        </authorList>
    </citation>
    <scope>NUCLEOTIDE SEQUENCE</scope>
    <source>
        <strain evidence="2">CBS 269.34</strain>
    </source>
</reference>
<feature type="compositionally biased region" description="Basic residues" evidence="1">
    <location>
        <begin position="44"/>
        <end position="55"/>
    </location>
</feature>
<protein>
    <submittedName>
        <fullName evidence="2">Uncharacterized protein</fullName>
    </submittedName>
</protein>
<evidence type="ECO:0000256" key="1">
    <source>
        <dbReference type="SAM" id="MobiDB-lite"/>
    </source>
</evidence>
<sequence length="155" mass="16282">MSSSSGSKAADLTRTRRRASDEIAEAQPLPERSSTTPSPPRAVPSHRKPPVKSKRTAIAGCMTGPQGQRGVRSGLVPSPIPSASLPRVSTCPSSPSCGSQACCTSSRSSTSSLRRTNGNAQRAMLCVRGLKTLLATLWQRAGSLVRLGAFRSNFC</sequence>
<accession>A0A6A6QNL5</accession>
<name>A0A6A6QNL5_9PEZI</name>
<dbReference type="EMBL" id="MU004191">
    <property type="protein sequence ID" value="KAF2494098.1"/>
    <property type="molecule type" value="Genomic_DNA"/>
</dbReference>
<evidence type="ECO:0000313" key="2">
    <source>
        <dbReference type="EMBL" id="KAF2494098.1"/>
    </source>
</evidence>
<gene>
    <name evidence="2" type="ORF">BU16DRAFT_64510</name>
</gene>
<dbReference type="AlphaFoldDB" id="A0A6A6QNL5"/>
<dbReference type="Proteomes" id="UP000799750">
    <property type="component" value="Unassembled WGS sequence"/>
</dbReference>
<keyword evidence="3" id="KW-1185">Reference proteome</keyword>
<organism evidence="2 3">
    <name type="scientific">Lophium mytilinum</name>
    <dbReference type="NCBI Taxonomy" id="390894"/>
    <lineage>
        <taxon>Eukaryota</taxon>
        <taxon>Fungi</taxon>
        <taxon>Dikarya</taxon>
        <taxon>Ascomycota</taxon>
        <taxon>Pezizomycotina</taxon>
        <taxon>Dothideomycetes</taxon>
        <taxon>Pleosporomycetidae</taxon>
        <taxon>Mytilinidiales</taxon>
        <taxon>Mytilinidiaceae</taxon>
        <taxon>Lophium</taxon>
    </lineage>
</organism>
<evidence type="ECO:0000313" key="3">
    <source>
        <dbReference type="Proteomes" id="UP000799750"/>
    </source>
</evidence>